<gene>
    <name evidence="1" type="ORF">TCON_2724</name>
</gene>
<evidence type="ECO:0000313" key="2">
    <source>
        <dbReference type="Proteomes" id="UP001516464"/>
    </source>
</evidence>
<evidence type="ECO:0000313" key="1">
    <source>
        <dbReference type="EMBL" id="KAF7674884.1"/>
    </source>
</evidence>
<comment type="caution">
    <text evidence="1">The sequence shown here is derived from an EMBL/GenBank/DDBJ whole genome shotgun (WGS) entry which is preliminary data.</text>
</comment>
<dbReference type="EMBL" id="SBIQ01000581">
    <property type="protein sequence ID" value="KAF7674884.1"/>
    <property type="molecule type" value="Genomic_DNA"/>
</dbReference>
<feature type="non-terminal residue" evidence="1">
    <location>
        <position position="181"/>
    </location>
</feature>
<name>A0ABQ7HV70_9MICR</name>
<reference evidence="1 2" key="1">
    <citation type="submission" date="2019-01" db="EMBL/GenBank/DDBJ databases">
        <title>Genomes sequencing and comparative genomics of infectious freshwater microsporidia, Cucumispora dikerogammari and Thelohania contejeani.</title>
        <authorList>
            <person name="Cormier A."/>
            <person name="Giraud I."/>
            <person name="Wattier R."/>
            <person name="Teixeira M."/>
            <person name="Grandjean F."/>
            <person name="Rigaud T."/>
            <person name="Cordaux R."/>
        </authorList>
    </citation>
    <scope>NUCLEOTIDE SEQUENCE [LARGE SCALE GENOMIC DNA]</scope>
    <source>
        <strain evidence="1">T1</strain>
        <tissue evidence="1">Spores</tissue>
    </source>
</reference>
<proteinExistence type="predicted"/>
<dbReference type="Proteomes" id="UP001516464">
    <property type="component" value="Unassembled WGS sequence"/>
</dbReference>
<protein>
    <submittedName>
        <fullName evidence="1">Uncharacterized protein</fullName>
    </submittedName>
</protein>
<keyword evidence="2" id="KW-1185">Reference proteome</keyword>
<sequence length="181" mass="20947">MTSIRDAKYFLSPNTEMASIKEFIAIPEITKTILAEIKDHVSKSIIRILADVGLETFNQADFNIEQIDRVYHLRDYSWTSKKQQPNIVYELMVRMQRINQKPVYIEMIINFKDTINGKEAIMFITEDVFLFTQTFLTGNKQLINGFIMIDEGLSLSPSSLILDENLNLKCAKKVIDQFITN</sequence>
<organism evidence="1 2">
    <name type="scientific">Astathelohania contejeani</name>
    <dbReference type="NCBI Taxonomy" id="164912"/>
    <lineage>
        <taxon>Eukaryota</taxon>
        <taxon>Fungi</taxon>
        <taxon>Fungi incertae sedis</taxon>
        <taxon>Microsporidia</taxon>
        <taxon>Astathelohaniidae</taxon>
        <taxon>Astathelohania</taxon>
    </lineage>
</organism>
<accession>A0ABQ7HV70</accession>